<name>A0A8X6P613_NEPPI</name>
<proteinExistence type="predicted"/>
<reference evidence="1" key="1">
    <citation type="submission" date="2020-08" db="EMBL/GenBank/DDBJ databases">
        <title>Multicomponent nature underlies the extraordinary mechanical properties of spider dragline silk.</title>
        <authorList>
            <person name="Kono N."/>
            <person name="Nakamura H."/>
            <person name="Mori M."/>
            <person name="Yoshida Y."/>
            <person name="Ohtoshi R."/>
            <person name="Malay A.D."/>
            <person name="Moran D.A.P."/>
            <person name="Tomita M."/>
            <person name="Numata K."/>
            <person name="Arakawa K."/>
        </authorList>
    </citation>
    <scope>NUCLEOTIDE SEQUENCE</scope>
</reference>
<evidence type="ECO:0000313" key="2">
    <source>
        <dbReference type="Proteomes" id="UP000887013"/>
    </source>
</evidence>
<dbReference type="EMBL" id="BMAW01017181">
    <property type="protein sequence ID" value="GFT52472.1"/>
    <property type="molecule type" value="Genomic_DNA"/>
</dbReference>
<sequence length="98" mass="11020">MGVGKIRGRHEFDSLSAIKTASSCLLLEQHPLRQMYHCCVSNSKQTHVVSGKVDRSEIAEEVADSLIKIEIYALFFTVIVGRRTSEKRSTLDQFVGKH</sequence>
<dbReference type="Proteomes" id="UP000887013">
    <property type="component" value="Unassembled WGS sequence"/>
</dbReference>
<organism evidence="1 2">
    <name type="scientific">Nephila pilipes</name>
    <name type="common">Giant wood spider</name>
    <name type="synonym">Nephila maculata</name>
    <dbReference type="NCBI Taxonomy" id="299642"/>
    <lineage>
        <taxon>Eukaryota</taxon>
        <taxon>Metazoa</taxon>
        <taxon>Ecdysozoa</taxon>
        <taxon>Arthropoda</taxon>
        <taxon>Chelicerata</taxon>
        <taxon>Arachnida</taxon>
        <taxon>Araneae</taxon>
        <taxon>Araneomorphae</taxon>
        <taxon>Entelegynae</taxon>
        <taxon>Araneoidea</taxon>
        <taxon>Nephilidae</taxon>
        <taxon>Nephila</taxon>
    </lineage>
</organism>
<keyword evidence="2" id="KW-1185">Reference proteome</keyword>
<evidence type="ECO:0000313" key="1">
    <source>
        <dbReference type="EMBL" id="GFT52472.1"/>
    </source>
</evidence>
<gene>
    <name evidence="1" type="ORF">NPIL_144311</name>
</gene>
<dbReference type="AlphaFoldDB" id="A0A8X6P613"/>
<protein>
    <submittedName>
        <fullName evidence="1">Uncharacterized protein</fullName>
    </submittedName>
</protein>
<accession>A0A8X6P613</accession>
<comment type="caution">
    <text evidence="1">The sequence shown here is derived from an EMBL/GenBank/DDBJ whole genome shotgun (WGS) entry which is preliminary data.</text>
</comment>